<keyword evidence="2" id="KW-1185">Reference proteome</keyword>
<dbReference type="EMBL" id="APCN01006355">
    <property type="status" value="NOT_ANNOTATED_CDS"/>
    <property type="molecule type" value="Genomic_DNA"/>
</dbReference>
<evidence type="ECO:0000313" key="2">
    <source>
        <dbReference type="Proteomes" id="UP000075840"/>
    </source>
</evidence>
<accession>A0A182IGE4</accession>
<proteinExistence type="predicted"/>
<sequence length="42" mass="4543">MVNSSGEVSLACQYGARNYILTTSWSIINGHGSVIVKKMQQA</sequence>
<name>A0A182IGE4_ANOAR</name>
<organism evidence="1 2">
    <name type="scientific">Anopheles arabiensis</name>
    <name type="common">Mosquito</name>
    <dbReference type="NCBI Taxonomy" id="7173"/>
    <lineage>
        <taxon>Eukaryota</taxon>
        <taxon>Metazoa</taxon>
        <taxon>Ecdysozoa</taxon>
        <taxon>Arthropoda</taxon>
        <taxon>Hexapoda</taxon>
        <taxon>Insecta</taxon>
        <taxon>Pterygota</taxon>
        <taxon>Neoptera</taxon>
        <taxon>Endopterygota</taxon>
        <taxon>Diptera</taxon>
        <taxon>Nematocera</taxon>
        <taxon>Culicoidea</taxon>
        <taxon>Culicidae</taxon>
        <taxon>Anophelinae</taxon>
        <taxon>Anopheles</taxon>
    </lineage>
</organism>
<dbReference type="AlphaFoldDB" id="A0A182IGE4"/>
<dbReference type="VEuPathDB" id="VectorBase:AARA014541"/>
<reference evidence="1" key="1">
    <citation type="submission" date="2022-08" db="UniProtKB">
        <authorList>
            <consortium name="EnsemblMetazoa"/>
        </authorList>
    </citation>
    <scope>IDENTIFICATION</scope>
    <source>
        <strain evidence="1">Dongola</strain>
    </source>
</reference>
<dbReference type="EnsemblMetazoa" id="AARA014541-RA">
    <property type="protein sequence ID" value="AARA014541-PA"/>
    <property type="gene ID" value="AARA014541"/>
</dbReference>
<dbReference type="Proteomes" id="UP000075840">
    <property type="component" value="Unassembled WGS sequence"/>
</dbReference>
<evidence type="ECO:0000313" key="1">
    <source>
        <dbReference type="EnsemblMetazoa" id="AARA014541-PA"/>
    </source>
</evidence>
<protein>
    <submittedName>
        <fullName evidence="1">Uncharacterized protein</fullName>
    </submittedName>
</protein>